<evidence type="ECO:0000313" key="1">
    <source>
        <dbReference type="EMBL" id="CAB4164882.1"/>
    </source>
</evidence>
<dbReference type="SUPFAM" id="SSF53098">
    <property type="entry name" value="Ribonuclease H-like"/>
    <property type="match status" value="1"/>
</dbReference>
<reference evidence="1" key="1">
    <citation type="submission" date="2020-04" db="EMBL/GenBank/DDBJ databases">
        <authorList>
            <person name="Chiriac C."/>
            <person name="Salcher M."/>
            <person name="Ghai R."/>
            <person name="Kavagutti S V."/>
        </authorList>
    </citation>
    <scope>NUCLEOTIDE SEQUENCE</scope>
</reference>
<dbReference type="InterPro" id="IPR036397">
    <property type="entry name" value="RNaseH_sf"/>
</dbReference>
<gene>
    <name evidence="1" type="ORF">UFOVP828_168</name>
</gene>
<proteinExistence type="predicted"/>
<name>A0A6J5P197_9CAUD</name>
<dbReference type="EMBL" id="LR796766">
    <property type="protein sequence ID" value="CAB4164882.1"/>
    <property type="molecule type" value="Genomic_DNA"/>
</dbReference>
<accession>A0A6J5P197</accession>
<dbReference type="GO" id="GO:0003676">
    <property type="term" value="F:nucleic acid binding"/>
    <property type="evidence" value="ECO:0007669"/>
    <property type="project" value="InterPro"/>
</dbReference>
<protein>
    <submittedName>
        <fullName evidence="1">Uncharacterized protein</fullName>
    </submittedName>
</protein>
<dbReference type="InterPro" id="IPR012337">
    <property type="entry name" value="RNaseH-like_sf"/>
</dbReference>
<dbReference type="Gene3D" id="3.30.420.10">
    <property type="entry name" value="Ribonuclease H-like superfamily/Ribonuclease H"/>
    <property type="match status" value="1"/>
</dbReference>
<sequence length="195" mass="21767">MTKNKWGIEIMPNNICAIDASTNSLAFSVYNNKQLGFFGKINFTGNTTYEKVGDACIKTQALFDLYDIDAVVIEHTVFMNSPKTAADLALVQGAIIGALKICGVSTIGSVSPITWQNFIGNKKISKEEKVLIATQNPGKSESWYKTYERNLRKERTIRFVNTIYDKNISDNDVADACGIGHWAINNWNKAMRIEE</sequence>
<organism evidence="1">
    <name type="scientific">uncultured Caudovirales phage</name>
    <dbReference type="NCBI Taxonomy" id="2100421"/>
    <lineage>
        <taxon>Viruses</taxon>
        <taxon>Duplodnaviria</taxon>
        <taxon>Heunggongvirae</taxon>
        <taxon>Uroviricota</taxon>
        <taxon>Caudoviricetes</taxon>
        <taxon>Peduoviridae</taxon>
        <taxon>Maltschvirus</taxon>
        <taxon>Maltschvirus maltsch</taxon>
    </lineage>
</organism>